<evidence type="ECO:0000313" key="9">
    <source>
        <dbReference type="EMBL" id="KAH0907746.1"/>
    </source>
</evidence>
<comment type="caution">
    <text evidence="6">Lacks conserved residue(s) required for the propagation of feature annotation.</text>
</comment>
<feature type="domain" description="Peptidase S54 rhomboid" evidence="8">
    <location>
        <begin position="257"/>
        <end position="394"/>
    </location>
</feature>
<feature type="transmembrane region" description="Helical" evidence="6">
    <location>
        <begin position="421"/>
        <end position="443"/>
    </location>
</feature>
<dbReference type="InterPro" id="IPR035952">
    <property type="entry name" value="Rhomboid-like_sf"/>
</dbReference>
<feature type="transmembrane region" description="Helical" evidence="6">
    <location>
        <begin position="474"/>
        <end position="493"/>
    </location>
</feature>
<dbReference type="InterPro" id="IPR002610">
    <property type="entry name" value="Peptidase_S54_rhomboid-like"/>
</dbReference>
<evidence type="ECO:0000256" key="1">
    <source>
        <dbReference type="ARBA" id="ARBA00004141"/>
    </source>
</evidence>
<feature type="transmembrane region" description="Helical" evidence="6">
    <location>
        <begin position="183"/>
        <end position="202"/>
    </location>
</feature>
<keyword evidence="6" id="KW-0645">Protease</keyword>
<gene>
    <name evidence="9" type="ORF">HID58_039573</name>
</gene>
<sequence>EKETSLWPLAAAKCKGELRPPKVEYFARQGLQSSSIFASTSTVVEKLQRVKNPGLDVILKQHAISLSLSLSLVFVRIETKERKTKEDETPKLNLTFLFYPLISTFARPTHSTRGFSLQQRERGVMAIGDDDLENRMSAKHHHHRGIGSKGGDRTGFGPPPRPAPLVYGGDDALLSSSPQWTSWLVPMFVVANVIVFVVTMFVNNCPAHSHGPNRRCVATFLGRLSFEPLRNNPLFGPSSRTLEKLGSLEWDKVVEKHEGWRLLTCIWLHAGVIHLAANMLSLVFIGIRLEQQFGFVRIGVIYLLSGIGGSILSSLFIRNSISVGASGALFGLLGSMLSELLTNWTIYSNKIAALLTLLFVIAINLAIGILPHVDNFAHVGGFLTGFLLGFVLLARPQFKWLARENMPQGRRLTSKYKPYQYLLWLLSLALLVLGFVMALVLLFKGEDGNDHCRWCRYLRCIPTSRWSCDDWTSWLIPMFVVANVIVFFATMSVNNCPQHSQHCVARFLGRFSFEHLRDNPLFGPSSQTLEKLGSLDWFRVVEKHQAWRLLTCIWLHAGVIHLAINMLSIVFIGMGGSILSSLFIRNDISVGASGALFGLLGSMLSELLTNWTIYSNKIAAFLTLLFVIVINMGIGSLPYVDNFAHVGGFLTGFFLGFLLMARPQIKWLERQHIPQGRRLTSKYKPYQYILWLLSLALLIAGFVVALVLLFKGEDGNDHCHWCRYLSCIPTSRWSCDSTNVDPCWYEICTVGSSQKKIHNSD</sequence>
<dbReference type="EC" id="3.4.21.105" evidence="6"/>
<feature type="transmembrane region" description="Helical" evidence="6">
    <location>
        <begin position="688"/>
        <end position="710"/>
    </location>
</feature>
<dbReference type="SUPFAM" id="SSF144091">
    <property type="entry name" value="Rhomboid-like"/>
    <property type="match status" value="2"/>
</dbReference>
<keyword evidence="4 6" id="KW-1133">Transmembrane helix</keyword>
<feature type="transmembrane region" description="Helical" evidence="6">
    <location>
        <begin position="323"/>
        <end position="344"/>
    </location>
</feature>
<comment type="similarity">
    <text evidence="2 6">Belongs to the peptidase S54 family.</text>
</comment>
<evidence type="ECO:0000256" key="3">
    <source>
        <dbReference type="ARBA" id="ARBA00022692"/>
    </source>
</evidence>
<dbReference type="PANTHER" id="PTHR22936:SF86">
    <property type="entry name" value="RHOMBOID-LIKE PROTEIN 3"/>
    <property type="match status" value="1"/>
</dbReference>
<evidence type="ECO:0000256" key="2">
    <source>
        <dbReference type="ARBA" id="ARBA00009045"/>
    </source>
</evidence>
<keyword evidence="6" id="KW-0378">Hydrolase</keyword>
<evidence type="ECO:0000256" key="7">
    <source>
        <dbReference type="SAM" id="MobiDB-lite"/>
    </source>
</evidence>
<protein>
    <recommendedName>
        <fullName evidence="6">RHOMBOID-like protein</fullName>
        <ecNumber evidence="6">3.4.21.105</ecNumber>
    </recommendedName>
</protein>
<feature type="domain" description="Peptidase S54 rhomboid" evidence="8">
    <location>
        <begin position="573"/>
        <end position="661"/>
    </location>
</feature>
<feature type="non-terminal residue" evidence="9">
    <location>
        <position position="1"/>
    </location>
</feature>
<feature type="region of interest" description="Disordered" evidence="7">
    <location>
        <begin position="141"/>
        <end position="160"/>
    </location>
</feature>
<evidence type="ECO:0000256" key="6">
    <source>
        <dbReference type="RuleBase" id="RU362115"/>
    </source>
</evidence>
<keyword evidence="3 6" id="KW-0812">Transmembrane</keyword>
<dbReference type="Pfam" id="PF01694">
    <property type="entry name" value="Rhomboid"/>
    <property type="match status" value="2"/>
</dbReference>
<evidence type="ECO:0000313" key="10">
    <source>
        <dbReference type="Proteomes" id="UP000824890"/>
    </source>
</evidence>
<keyword evidence="6" id="KW-0720">Serine protease</keyword>
<dbReference type="PANTHER" id="PTHR22936">
    <property type="entry name" value="RHOMBOID-RELATED"/>
    <property type="match status" value="1"/>
</dbReference>
<dbReference type="InterPro" id="IPR022764">
    <property type="entry name" value="Peptidase_S54_rhomboid_dom"/>
</dbReference>
<reference evidence="9 10" key="1">
    <citation type="submission" date="2021-05" db="EMBL/GenBank/DDBJ databases">
        <title>Genome Assembly of Synthetic Allotetraploid Brassica napus Reveals Homoeologous Exchanges between Subgenomes.</title>
        <authorList>
            <person name="Davis J.T."/>
        </authorList>
    </citation>
    <scope>NUCLEOTIDE SEQUENCE [LARGE SCALE GENOMIC DNA]</scope>
    <source>
        <strain evidence="10">cv. Da-Ae</strain>
        <tissue evidence="9">Seedling</tissue>
    </source>
</reference>
<feature type="transmembrane region" description="Helical" evidence="6">
    <location>
        <begin position="643"/>
        <end position="661"/>
    </location>
</feature>
<name>A0ABQ8BUE0_BRANA</name>
<feature type="transmembrane region" description="Helical" evidence="6">
    <location>
        <begin position="266"/>
        <end position="287"/>
    </location>
</feature>
<dbReference type="EMBL" id="JAGKQM010000010">
    <property type="protein sequence ID" value="KAH0907746.1"/>
    <property type="molecule type" value="Genomic_DNA"/>
</dbReference>
<feature type="transmembrane region" description="Helical" evidence="6">
    <location>
        <begin position="376"/>
        <end position="394"/>
    </location>
</feature>
<comment type="caution">
    <text evidence="9">The sequence shown here is derived from an EMBL/GenBank/DDBJ whole genome shotgun (WGS) entry which is preliminary data.</text>
</comment>
<dbReference type="Proteomes" id="UP000824890">
    <property type="component" value="Unassembled WGS sequence"/>
</dbReference>
<evidence type="ECO:0000256" key="5">
    <source>
        <dbReference type="ARBA" id="ARBA00023136"/>
    </source>
</evidence>
<accession>A0ABQ8BUE0</accession>
<proteinExistence type="inferred from homology"/>
<comment type="catalytic activity">
    <reaction evidence="6">
        <text>Cleaves type-1 transmembrane domains using a catalytic dyad composed of serine and histidine that are contributed by different transmembrane domains.</text>
        <dbReference type="EC" id="3.4.21.105"/>
    </reaction>
</comment>
<evidence type="ECO:0000256" key="4">
    <source>
        <dbReference type="ARBA" id="ARBA00022989"/>
    </source>
</evidence>
<keyword evidence="10" id="KW-1185">Reference proteome</keyword>
<feature type="transmembrane region" description="Helical" evidence="6">
    <location>
        <begin position="299"/>
        <end position="317"/>
    </location>
</feature>
<organism evidence="9 10">
    <name type="scientific">Brassica napus</name>
    <name type="common">Rape</name>
    <dbReference type="NCBI Taxonomy" id="3708"/>
    <lineage>
        <taxon>Eukaryota</taxon>
        <taxon>Viridiplantae</taxon>
        <taxon>Streptophyta</taxon>
        <taxon>Embryophyta</taxon>
        <taxon>Tracheophyta</taxon>
        <taxon>Spermatophyta</taxon>
        <taxon>Magnoliopsida</taxon>
        <taxon>eudicotyledons</taxon>
        <taxon>Gunneridae</taxon>
        <taxon>Pentapetalae</taxon>
        <taxon>rosids</taxon>
        <taxon>malvids</taxon>
        <taxon>Brassicales</taxon>
        <taxon>Brassicaceae</taxon>
        <taxon>Brassiceae</taxon>
        <taxon>Brassica</taxon>
    </lineage>
</organism>
<feature type="transmembrane region" description="Helical" evidence="6">
    <location>
        <begin position="590"/>
        <end position="611"/>
    </location>
</feature>
<feature type="transmembrane region" description="Helical" evidence="6">
    <location>
        <begin position="618"/>
        <end position="637"/>
    </location>
</feature>
<evidence type="ECO:0000259" key="8">
    <source>
        <dbReference type="Pfam" id="PF01694"/>
    </source>
</evidence>
<keyword evidence="5 6" id="KW-0472">Membrane</keyword>
<comment type="function">
    <text evidence="6">Serine protease involved in intramembrane proteolysis.</text>
</comment>
<comment type="subcellular location">
    <subcellularLocation>
        <location evidence="1 6">Membrane</location>
        <topology evidence="1 6">Multi-pass membrane protein</topology>
    </subcellularLocation>
</comment>
<feature type="transmembrane region" description="Helical" evidence="6">
    <location>
        <begin position="553"/>
        <end position="584"/>
    </location>
</feature>
<dbReference type="Gene3D" id="1.20.1540.10">
    <property type="entry name" value="Rhomboid-like"/>
    <property type="match status" value="3"/>
</dbReference>
<feature type="transmembrane region" description="Helical" evidence="6">
    <location>
        <begin position="351"/>
        <end position="370"/>
    </location>
</feature>